<dbReference type="SUPFAM" id="SSF56349">
    <property type="entry name" value="DNA breaking-rejoining enzymes"/>
    <property type="match status" value="1"/>
</dbReference>
<dbReference type="EMBL" id="JACHED010000004">
    <property type="protein sequence ID" value="MBB6497556.1"/>
    <property type="molecule type" value="Genomic_DNA"/>
</dbReference>
<dbReference type="InterPro" id="IPR050090">
    <property type="entry name" value="Tyrosine_recombinase_XerCD"/>
</dbReference>
<dbReference type="PANTHER" id="PTHR30349">
    <property type="entry name" value="PHAGE INTEGRASE-RELATED"/>
    <property type="match status" value="1"/>
</dbReference>
<dbReference type="GO" id="GO:0015074">
    <property type="term" value="P:DNA integration"/>
    <property type="evidence" value="ECO:0007669"/>
    <property type="project" value="UniProtKB-KW"/>
</dbReference>
<dbReference type="RefSeq" id="WP_104837838.1">
    <property type="nucleotide sequence ID" value="NZ_CP026606.1"/>
</dbReference>
<dbReference type="Gene3D" id="1.10.150.130">
    <property type="match status" value="1"/>
</dbReference>
<dbReference type="Gene3D" id="1.10.443.10">
    <property type="entry name" value="Intergrase catalytic core"/>
    <property type="match status" value="1"/>
</dbReference>
<dbReference type="EMBL" id="CP026606">
    <property type="protein sequence ID" value="AVB76284.1"/>
    <property type="molecule type" value="Genomic_DNA"/>
</dbReference>
<dbReference type="CDD" id="cd00397">
    <property type="entry name" value="DNA_BRE_C"/>
    <property type="match status" value="1"/>
</dbReference>
<reference evidence="9" key="1">
    <citation type="journal article" date="2018" name="Genome Announc.">
        <title>Complete Genome Sequence of the Methanococcus maripaludis Type Strain JJ (DSM 2067), a Model for Selenoprotein Synthesis in Archaea.</title>
        <authorList>
            <person name="Poehlein A."/>
            <person name="Heym D."/>
            <person name="Quitzke V."/>
            <person name="Fersch J."/>
            <person name="Daniel R."/>
            <person name="Rother M."/>
        </authorList>
    </citation>
    <scope>NUCLEOTIDE SEQUENCE [LARGE SCALE GENOMIC DNA]</scope>
    <source>
        <strain evidence="9">DSM 2067</strain>
    </source>
</reference>
<accession>A0A2L1CAA4</accession>
<dbReference type="InterPro" id="IPR010998">
    <property type="entry name" value="Integrase_recombinase_N"/>
</dbReference>
<dbReference type="InterPro" id="IPR002104">
    <property type="entry name" value="Integrase_catalytic"/>
</dbReference>
<dbReference type="InterPro" id="IPR013762">
    <property type="entry name" value="Integrase-like_cat_sf"/>
</dbReference>
<proteinExistence type="predicted"/>
<organism evidence="7 9">
    <name type="scientific">Methanococcus maripaludis</name>
    <name type="common">Methanococcus deltae</name>
    <dbReference type="NCBI Taxonomy" id="39152"/>
    <lineage>
        <taxon>Archaea</taxon>
        <taxon>Methanobacteriati</taxon>
        <taxon>Methanobacteriota</taxon>
        <taxon>Methanomada group</taxon>
        <taxon>Methanococci</taxon>
        <taxon>Methanococcales</taxon>
        <taxon>Methanococcaceae</taxon>
        <taxon>Methanococcus</taxon>
    </lineage>
</organism>
<evidence type="ECO:0000259" key="6">
    <source>
        <dbReference type="PROSITE" id="PS51900"/>
    </source>
</evidence>
<keyword evidence="3" id="KW-0233">DNA recombination</keyword>
<evidence type="ECO:0000256" key="1">
    <source>
        <dbReference type="ARBA" id="ARBA00022908"/>
    </source>
</evidence>
<dbReference type="InterPro" id="IPR011010">
    <property type="entry name" value="DNA_brk_join_enz"/>
</dbReference>
<dbReference type="KEGG" id="mmad:MMJJ_08740"/>
<feature type="domain" description="Tyr recombinase" evidence="5">
    <location>
        <begin position="130"/>
        <end position="317"/>
    </location>
</feature>
<reference evidence="7" key="2">
    <citation type="submission" date="2018-02" db="EMBL/GenBank/DDBJ databases">
        <title>Complete genome sequence of the Methanococcus maripaludis type strain JJ (DSM 2067), a model for selenoprotein synthesis in Archaea.</title>
        <authorList>
            <person name="Poehlein A."/>
            <person name="Heym D."/>
            <person name="Quitzke V."/>
            <person name="Fersch J."/>
            <person name="Daniel R."/>
            <person name="Rother M."/>
        </authorList>
    </citation>
    <scope>NUCLEOTIDE SEQUENCE [LARGE SCALE GENOMIC DNA]</scope>
    <source>
        <strain evidence="7">DSM 2067</strain>
    </source>
</reference>
<dbReference type="GO" id="GO:0006310">
    <property type="term" value="P:DNA recombination"/>
    <property type="evidence" value="ECO:0007669"/>
    <property type="project" value="UniProtKB-KW"/>
</dbReference>
<reference evidence="8 10" key="3">
    <citation type="submission" date="2020-08" db="EMBL/GenBank/DDBJ databases">
        <title>Genomic Encyclopedia of Type Strains, Phase IV (KMG-V): Genome sequencing to study the core and pangenomes of soil and plant-associated prokaryotes.</title>
        <authorList>
            <person name="Whitman W."/>
        </authorList>
    </citation>
    <scope>NUCLEOTIDE SEQUENCE [LARGE SCALE GENOMIC DNA]</scope>
    <source>
        <strain evidence="8 10">D1</strain>
    </source>
</reference>
<dbReference type="PANTHER" id="PTHR30349:SF41">
    <property type="entry name" value="INTEGRASE_RECOMBINASE PROTEIN MJ0367-RELATED"/>
    <property type="match status" value="1"/>
</dbReference>
<keyword evidence="1" id="KW-0229">DNA integration</keyword>
<dbReference type="Pfam" id="PF13495">
    <property type="entry name" value="Phage_int_SAM_4"/>
    <property type="match status" value="1"/>
</dbReference>
<evidence type="ECO:0000313" key="7">
    <source>
        <dbReference type="EMBL" id="AVB76284.1"/>
    </source>
</evidence>
<dbReference type="PROSITE" id="PS51900">
    <property type="entry name" value="CB"/>
    <property type="match status" value="1"/>
</dbReference>
<name>A0A2L1CAA4_METMI</name>
<evidence type="ECO:0000313" key="10">
    <source>
        <dbReference type="Proteomes" id="UP000590564"/>
    </source>
</evidence>
<keyword evidence="2 4" id="KW-0238">DNA-binding</keyword>
<dbReference type="Proteomes" id="UP000590564">
    <property type="component" value="Unassembled WGS sequence"/>
</dbReference>
<dbReference type="InterPro" id="IPR044068">
    <property type="entry name" value="CB"/>
</dbReference>
<evidence type="ECO:0000256" key="3">
    <source>
        <dbReference type="ARBA" id="ARBA00023172"/>
    </source>
</evidence>
<sequence>MQDLKNKLVFKPNRENPEESEKMNKWLVKFKEEREFDGIMKNTMTTDVVRLKIFLDFVEKRLEKEPDNMRNSDFIQFFNYLNTERKLSKSTQNRYFNLLKVFYRTMRLSNFLDFSDESIERKRFSRSEVKHYDAISEAELNEVIQSIVDGKSKTQIRDALVIRLLWDTGCRLSEVINLKYEDCDFKEGIFKLKNTKGKVERTVTCSKDTLDVLNQYKQYNPNSKPENYIFQTIEGKIIRKNWISKVFREHVKKLKEKGIIARNRRLVTHSLRHGRAVDFLDKGVPIDIVKEYLGHASLETTLFYSHSRERKDKMLKDLKKLL</sequence>
<dbReference type="AlphaFoldDB" id="A0A2L1CAA4"/>
<gene>
    <name evidence="7" type="primary">xerD_4</name>
    <name evidence="8" type="ORF">HNP96_001604</name>
    <name evidence="7" type="ORF">MMJJ_08740</name>
</gene>
<feature type="domain" description="Core-binding (CB)" evidence="6">
    <location>
        <begin position="21"/>
        <end position="107"/>
    </location>
</feature>
<dbReference type="Pfam" id="PF00589">
    <property type="entry name" value="Phage_integrase"/>
    <property type="match status" value="1"/>
</dbReference>
<evidence type="ECO:0000313" key="9">
    <source>
        <dbReference type="Proteomes" id="UP000239462"/>
    </source>
</evidence>
<dbReference type="InterPro" id="IPR004107">
    <property type="entry name" value="Integrase_SAM-like_N"/>
</dbReference>
<dbReference type="PROSITE" id="PS51898">
    <property type="entry name" value="TYR_RECOMBINASE"/>
    <property type="match status" value="1"/>
</dbReference>
<dbReference type="GeneID" id="36101960"/>
<dbReference type="Proteomes" id="UP000239462">
    <property type="component" value="Chromosome"/>
</dbReference>
<evidence type="ECO:0000256" key="2">
    <source>
        <dbReference type="ARBA" id="ARBA00023125"/>
    </source>
</evidence>
<dbReference type="GO" id="GO:0003677">
    <property type="term" value="F:DNA binding"/>
    <property type="evidence" value="ECO:0007669"/>
    <property type="project" value="UniProtKB-UniRule"/>
</dbReference>
<protein>
    <submittedName>
        <fullName evidence="8">Integrase/recombinase XerD</fullName>
    </submittedName>
    <submittedName>
        <fullName evidence="7">Tyrosine recombinase XerD</fullName>
    </submittedName>
</protein>
<evidence type="ECO:0000313" key="8">
    <source>
        <dbReference type="EMBL" id="MBB6497556.1"/>
    </source>
</evidence>
<evidence type="ECO:0000256" key="4">
    <source>
        <dbReference type="PROSITE-ProRule" id="PRU01248"/>
    </source>
</evidence>
<evidence type="ECO:0000259" key="5">
    <source>
        <dbReference type="PROSITE" id="PS51898"/>
    </source>
</evidence>